<dbReference type="RefSeq" id="WP_330199702.1">
    <property type="nucleotide sequence ID" value="NZ_JAZDRP010000008.1"/>
</dbReference>
<gene>
    <name evidence="2" type="ORF">V0U79_11725</name>
</gene>
<name>A0ABU7LT19_9PROT</name>
<reference evidence="2 3" key="1">
    <citation type="submission" date="2024-01" db="EMBL/GenBank/DDBJ databases">
        <title>Hyphobacterium bacterium isolated from marine sediment.</title>
        <authorList>
            <person name="Zhao S."/>
        </authorList>
    </citation>
    <scope>NUCLEOTIDE SEQUENCE [LARGE SCALE GENOMIC DNA]</scope>
    <source>
        <strain evidence="3">HN65</strain>
    </source>
</reference>
<accession>A0ABU7LT19</accession>
<proteinExistence type="predicted"/>
<dbReference type="Pfam" id="PF20057">
    <property type="entry name" value="DUF6456"/>
    <property type="match status" value="1"/>
</dbReference>
<dbReference type="Proteomes" id="UP001354971">
    <property type="component" value="Unassembled WGS sequence"/>
</dbReference>
<dbReference type="InterPro" id="IPR045599">
    <property type="entry name" value="DUF6456"/>
</dbReference>
<evidence type="ECO:0000313" key="3">
    <source>
        <dbReference type="Proteomes" id="UP001354971"/>
    </source>
</evidence>
<feature type="domain" description="DUF6456" evidence="1">
    <location>
        <begin position="106"/>
        <end position="239"/>
    </location>
</feature>
<comment type="caution">
    <text evidence="2">The sequence shown here is derived from an EMBL/GenBank/DDBJ whole genome shotgun (WGS) entry which is preliminary data.</text>
</comment>
<evidence type="ECO:0000259" key="1">
    <source>
        <dbReference type="Pfam" id="PF20057"/>
    </source>
</evidence>
<dbReference type="EMBL" id="JAZDRP010000008">
    <property type="protein sequence ID" value="MEE2527038.1"/>
    <property type="molecule type" value="Genomic_DNA"/>
</dbReference>
<keyword evidence="3" id="KW-1185">Reference proteome</keyword>
<protein>
    <submittedName>
        <fullName evidence="2">DUF6456 domain-containing protein</fullName>
    </submittedName>
</protein>
<sequence length="244" mass="26913">MRPARWMKCLSAPGAALRAVPGCPDRFGVYPGGDLRRRPSVTLSGAQVRQALGEGWLSARSHGVYELTHKLDDIRARQSGNFKAPHQLVREQAVMEGECIRRITSDISDSPLARWMRPDAKTGKSWLTDDEFEAGERLRADYHRSMMTERVTSDWNSYLAPAATGSRAGRGDAPASAMAAQQRVRSALEAVGPGMDRILSAVCLREKGLEVVETEESWPRRSGKIVLKLALQQLGRHYGMAMPG</sequence>
<organism evidence="2 3">
    <name type="scientific">Hyphobacterium lacteum</name>
    <dbReference type="NCBI Taxonomy" id="3116575"/>
    <lineage>
        <taxon>Bacteria</taxon>
        <taxon>Pseudomonadati</taxon>
        <taxon>Pseudomonadota</taxon>
        <taxon>Alphaproteobacteria</taxon>
        <taxon>Maricaulales</taxon>
        <taxon>Maricaulaceae</taxon>
        <taxon>Hyphobacterium</taxon>
    </lineage>
</organism>
<evidence type="ECO:0000313" key="2">
    <source>
        <dbReference type="EMBL" id="MEE2527038.1"/>
    </source>
</evidence>